<gene>
    <name evidence="1" type="ORF">DSO57_1011736</name>
</gene>
<dbReference type="EMBL" id="QTSX02003591">
    <property type="protein sequence ID" value="KAJ9070121.1"/>
    <property type="molecule type" value="Genomic_DNA"/>
</dbReference>
<sequence length="84" mass="8894">MMENSTMRVRSNYNKNIEAGQAKATGFKPGTSGAELSASTNSGTQGLEWFKKEESNLMALTVLNKLENGVGDLSATAQAPAFGH</sequence>
<evidence type="ECO:0000313" key="2">
    <source>
        <dbReference type="Proteomes" id="UP001165960"/>
    </source>
</evidence>
<dbReference type="Proteomes" id="UP001165960">
    <property type="component" value="Unassembled WGS sequence"/>
</dbReference>
<accession>A0ACC2T6L5</accession>
<keyword evidence="2" id="KW-1185">Reference proteome</keyword>
<organism evidence="1 2">
    <name type="scientific">Entomophthora muscae</name>
    <dbReference type="NCBI Taxonomy" id="34485"/>
    <lineage>
        <taxon>Eukaryota</taxon>
        <taxon>Fungi</taxon>
        <taxon>Fungi incertae sedis</taxon>
        <taxon>Zoopagomycota</taxon>
        <taxon>Entomophthoromycotina</taxon>
        <taxon>Entomophthoromycetes</taxon>
        <taxon>Entomophthorales</taxon>
        <taxon>Entomophthoraceae</taxon>
        <taxon>Entomophthora</taxon>
    </lineage>
</organism>
<reference evidence="1" key="1">
    <citation type="submission" date="2022-04" db="EMBL/GenBank/DDBJ databases">
        <title>Genome of the entomopathogenic fungus Entomophthora muscae.</title>
        <authorList>
            <person name="Elya C."/>
            <person name="Lovett B.R."/>
            <person name="Lee E."/>
            <person name="Macias A.M."/>
            <person name="Hajek A.E."/>
            <person name="De Bivort B.L."/>
            <person name="Kasson M.T."/>
            <person name="De Fine Licht H.H."/>
            <person name="Stajich J.E."/>
        </authorList>
    </citation>
    <scope>NUCLEOTIDE SEQUENCE</scope>
    <source>
        <strain evidence="1">Berkeley</strain>
    </source>
</reference>
<proteinExistence type="predicted"/>
<comment type="caution">
    <text evidence="1">The sequence shown here is derived from an EMBL/GenBank/DDBJ whole genome shotgun (WGS) entry which is preliminary data.</text>
</comment>
<protein>
    <submittedName>
        <fullName evidence="1">Uncharacterized protein</fullName>
    </submittedName>
</protein>
<evidence type="ECO:0000313" key="1">
    <source>
        <dbReference type="EMBL" id="KAJ9070121.1"/>
    </source>
</evidence>
<name>A0ACC2T6L5_9FUNG</name>